<feature type="transmembrane region" description="Helical" evidence="1">
    <location>
        <begin position="48"/>
        <end position="66"/>
    </location>
</feature>
<keyword evidence="1" id="KW-0472">Membrane</keyword>
<comment type="caution">
    <text evidence="2">The sequence shown here is derived from an EMBL/GenBank/DDBJ whole genome shotgun (WGS) entry which is preliminary data.</text>
</comment>
<dbReference type="PANTHER" id="PTHR35043:SF7">
    <property type="entry name" value="TRANSCRIPTION FACTOR DOMAIN-CONTAINING PROTEIN"/>
    <property type="match status" value="1"/>
</dbReference>
<evidence type="ECO:0000313" key="2">
    <source>
        <dbReference type="EMBL" id="OJA20377.1"/>
    </source>
</evidence>
<dbReference type="PANTHER" id="PTHR35043">
    <property type="entry name" value="TRANSCRIPTION FACTOR DOMAIN-CONTAINING PROTEIN"/>
    <property type="match status" value="1"/>
</dbReference>
<evidence type="ECO:0000256" key="1">
    <source>
        <dbReference type="SAM" id="Phobius"/>
    </source>
</evidence>
<dbReference type="Proteomes" id="UP000183567">
    <property type="component" value="Unassembled WGS sequence"/>
</dbReference>
<feature type="transmembrane region" description="Helical" evidence="1">
    <location>
        <begin position="78"/>
        <end position="96"/>
    </location>
</feature>
<dbReference type="STRING" id="180088.A0A1J8R408"/>
<organism evidence="2 3">
    <name type="scientific">Rhizopogon vesiculosus</name>
    <dbReference type="NCBI Taxonomy" id="180088"/>
    <lineage>
        <taxon>Eukaryota</taxon>
        <taxon>Fungi</taxon>
        <taxon>Dikarya</taxon>
        <taxon>Basidiomycota</taxon>
        <taxon>Agaricomycotina</taxon>
        <taxon>Agaricomycetes</taxon>
        <taxon>Agaricomycetidae</taxon>
        <taxon>Boletales</taxon>
        <taxon>Suillineae</taxon>
        <taxon>Rhizopogonaceae</taxon>
        <taxon>Rhizopogon</taxon>
    </lineage>
</organism>
<reference evidence="2 3" key="1">
    <citation type="submission" date="2016-03" db="EMBL/GenBank/DDBJ databases">
        <title>Comparative genomics of the ectomycorrhizal sister species Rhizopogon vinicolor and Rhizopogon vesiculosus (Basidiomycota: Boletales) reveals a divergence of the mating type B locus.</title>
        <authorList>
            <person name="Mujic A.B."/>
            <person name="Kuo A."/>
            <person name="Tritt A."/>
            <person name="Lipzen A."/>
            <person name="Chen C."/>
            <person name="Johnson J."/>
            <person name="Sharma A."/>
            <person name="Barry K."/>
            <person name="Grigoriev I.V."/>
            <person name="Spatafora J.W."/>
        </authorList>
    </citation>
    <scope>NUCLEOTIDE SEQUENCE [LARGE SCALE GENOMIC DNA]</scope>
    <source>
        <strain evidence="2 3">AM-OR11-056</strain>
    </source>
</reference>
<gene>
    <name evidence="2" type="ORF">AZE42_12746</name>
</gene>
<feature type="transmembrane region" description="Helical" evidence="1">
    <location>
        <begin position="245"/>
        <end position="268"/>
    </location>
</feature>
<proteinExistence type="predicted"/>
<feature type="transmembrane region" description="Helical" evidence="1">
    <location>
        <begin position="180"/>
        <end position="204"/>
    </location>
</feature>
<accession>A0A1J8R408</accession>
<feature type="transmembrane region" description="Helical" evidence="1">
    <location>
        <begin position="211"/>
        <end position="233"/>
    </location>
</feature>
<dbReference type="AlphaFoldDB" id="A0A1J8R408"/>
<dbReference type="EMBL" id="LVVM01000577">
    <property type="protein sequence ID" value="OJA20377.1"/>
    <property type="molecule type" value="Genomic_DNA"/>
</dbReference>
<sequence>MGGFMLYVDVKPYHTLSPDQLLDMIKNEYIATPILLAKQIHDKSKGNAISTGLVILQVTWFVLQLISRAIYHLEATQLEAGTLAFAVLSFIIYAAWWNKPLNVQCPHPVYWTLAKSRPEEYDFHDYFPIVIGADDPKILQIYLSLFELLAVMGDNNFTHEKLQVPMFDGSVRVDVLNMTFLVIAGLFLATIFGGIHCIAWFFAFPTYQEQVLWHISAVAIIAVPWLGLFSLLLNPLLKDTVLKDLMTWITLFMPPILYMTGRVILLILMVTTLRNLPPDAYQAVKWTSLIPHL</sequence>
<protein>
    <submittedName>
        <fullName evidence="2">Uncharacterized protein</fullName>
    </submittedName>
</protein>
<keyword evidence="3" id="KW-1185">Reference proteome</keyword>
<evidence type="ECO:0000313" key="3">
    <source>
        <dbReference type="Proteomes" id="UP000183567"/>
    </source>
</evidence>
<dbReference type="OrthoDB" id="9451547at2759"/>
<keyword evidence="1" id="KW-0812">Transmembrane</keyword>
<keyword evidence="1" id="KW-1133">Transmembrane helix</keyword>
<name>A0A1J8R408_9AGAM</name>